<comment type="subunit">
    <text evidence="5">Homodimer.</text>
</comment>
<dbReference type="PANTHER" id="PTHR11986:SF79">
    <property type="entry name" value="ACETYLORNITHINE AMINOTRANSFERASE, MITOCHONDRIAL"/>
    <property type="match status" value="1"/>
</dbReference>
<comment type="cofactor">
    <cofactor evidence="5">
        <name>pyridoxal 5'-phosphate</name>
        <dbReference type="ChEBI" id="CHEBI:597326"/>
    </cofactor>
    <text evidence="5">Binds 1 pyridoxal phosphate per subunit.</text>
</comment>
<dbReference type="NCBIfam" id="NF002325">
    <property type="entry name" value="PRK01278.1"/>
    <property type="match status" value="1"/>
</dbReference>
<evidence type="ECO:0000256" key="2">
    <source>
        <dbReference type="ARBA" id="ARBA00022605"/>
    </source>
</evidence>
<keyword evidence="2 5" id="KW-0028">Amino-acid biosynthesis</keyword>
<comment type="caution">
    <text evidence="6">The sequence shown here is derived from an EMBL/GenBank/DDBJ whole genome shotgun (WGS) entry which is preliminary data.</text>
</comment>
<feature type="binding site" evidence="5">
    <location>
        <position position="131"/>
    </location>
    <ligand>
        <name>pyridoxal 5'-phosphate</name>
        <dbReference type="ChEBI" id="CHEBI:597326"/>
    </ligand>
</feature>
<dbReference type="RefSeq" id="WP_188750643.1">
    <property type="nucleotide sequence ID" value="NZ_BMIJ01000007.1"/>
</dbReference>
<dbReference type="EC" id="2.6.1.11" evidence="5"/>
<dbReference type="InterPro" id="IPR049704">
    <property type="entry name" value="Aminotrans_3_PPA_site"/>
</dbReference>
<dbReference type="GO" id="GO:0008483">
    <property type="term" value="F:transaminase activity"/>
    <property type="evidence" value="ECO:0007669"/>
    <property type="project" value="UniProtKB-KW"/>
</dbReference>
<feature type="binding site" evidence="5">
    <location>
        <position position="134"/>
    </location>
    <ligand>
        <name>N(2)-acetyl-L-ornithine</name>
        <dbReference type="ChEBI" id="CHEBI:57805"/>
    </ligand>
</feature>
<comment type="pathway">
    <text evidence="5">Amino-acid biosynthesis; L-arginine biosynthesis; N(2)-acetyl-L-ornithine from L-glutamate: step 4/4.</text>
</comment>
<sequence>MESKYTALMQIAAKPDICFTEGQGSYLYDRDGNAWLDFVQGWAVNTLGHSPEPVAQAICAQSRRLINPSPAFYNDQALQLANRLTTLSGMDQVFFANSGAEANEGAIKLARKWGQKHRKGAWKIITFHNGFHGRTLATMSATGKPAFEPLFNPKVPGFTKVPYGDLEAVAAAIDEQTVAILLEPIQGEAGVIPASSDFLQGLRALADRQGLLLMLDEVQTGIGRTGNLFCYQQHAIEPDVVTLGKGLGGGVPIAALMAKQHACCFEYGDQGGTFNGNPLVCAAALAVLEQVTTQGFLEQVNAASSYLSDRLMALSTRYDMGPVRGTGLLLALETGSLDAPAIVKQALELGLLINAPRPHTLRLMPSLTVSNGEIDRMAELLDAAIQRSLA</sequence>
<comment type="caution">
    <text evidence="5">Lacks conserved residue(s) required for the propagation of feature annotation.</text>
</comment>
<name>A0ABQ1KU61_9GAMM</name>
<dbReference type="InterPro" id="IPR004636">
    <property type="entry name" value="AcOrn/SuccOrn_fam"/>
</dbReference>
<dbReference type="InterPro" id="IPR050103">
    <property type="entry name" value="Class-III_PLP-dep_AT"/>
</dbReference>
<reference evidence="7" key="1">
    <citation type="journal article" date="2019" name="Int. J. Syst. Evol. Microbiol.">
        <title>The Global Catalogue of Microorganisms (GCM) 10K type strain sequencing project: providing services to taxonomists for standard genome sequencing and annotation.</title>
        <authorList>
            <consortium name="The Broad Institute Genomics Platform"/>
            <consortium name="The Broad Institute Genome Sequencing Center for Infectious Disease"/>
            <person name="Wu L."/>
            <person name="Ma J."/>
        </authorList>
    </citation>
    <scope>NUCLEOTIDE SEQUENCE [LARGE SCALE GENOMIC DNA]</scope>
    <source>
        <strain evidence="7">CGMCC 1.15341</strain>
    </source>
</reference>
<dbReference type="InterPro" id="IPR005814">
    <property type="entry name" value="Aminotrans_3"/>
</dbReference>
<dbReference type="Gene3D" id="3.90.1150.10">
    <property type="entry name" value="Aspartate Aminotransferase, domain 1"/>
    <property type="match status" value="1"/>
</dbReference>
<proteinExistence type="inferred from homology"/>
<feature type="binding site" evidence="5">
    <location>
        <begin position="216"/>
        <end position="219"/>
    </location>
    <ligand>
        <name>pyridoxal 5'-phosphate</name>
        <dbReference type="ChEBI" id="CHEBI:597326"/>
    </ligand>
</feature>
<protein>
    <recommendedName>
        <fullName evidence="5">Acetylornithine aminotransferase</fullName>
        <shortName evidence="5">ACOAT</shortName>
        <ecNumber evidence="5">2.6.1.11</ecNumber>
    </recommendedName>
</protein>
<dbReference type="CDD" id="cd00610">
    <property type="entry name" value="OAT_like"/>
    <property type="match status" value="1"/>
</dbReference>
<evidence type="ECO:0000256" key="5">
    <source>
        <dbReference type="HAMAP-Rule" id="MF_01107"/>
    </source>
</evidence>
<dbReference type="NCBIfam" id="TIGR00707">
    <property type="entry name" value="argD"/>
    <property type="match status" value="1"/>
</dbReference>
<dbReference type="InterPro" id="IPR015424">
    <property type="entry name" value="PyrdxlP-dep_Trfase"/>
</dbReference>
<dbReference type="PIRSF" id="PIRSF000521">
    <property type="entry name" value="Transaminase_4ab_Lys_Orn"/>
    <property type="match status" value="1"/>
</dbReference>
<accession>A0ABQ1KU61</accession>
<dbReference type="SUPFAM" id="SSF53383">
    <property type="entry name" value="PLP-dependent transferases"/>
    <property type="match status" value="1"/>
</dbReference>
<keyword evidence="4 5" id="KW-0663">Pyridoxal phosphate</keyword>
<keyword evidence="1 5" id="KW-0032">Aminotransferase</keyword>
<gene>
    <name evidence="6" type="primary">argD2</name>
    <name evidence="5" type="synonym">argD</name>
    <name evidence="6" type="ORF">GCM10011352_34770</name>
</gene>
<comment type="miscellaneous">
    <text evidence="5">May also have succinyldiaminopimelate aminotransferase activity, thus carrying out the corresponding step in lysine biosynthesis.</text>
</comment>
<dbReference type="Pfam" id="PF00202">
    <property type="entry name" value="Aminotran_3"/>
    <property type="match status" value="1"/>
</dbReference>
<keyword evidence="5" id="KW-0963">Cytoplasm</keyword>
<evidence type="ECO:0000313" key="6">
    <source>
        <dbReference type="EMBL" id="GGC05612.1"/>
    </source>
</evidence>
<dbReference type="InterPro" id="IPR015421">
    <property type="entry name" value="PyrdxlP-dep_Trfase_major"/>
</dbReference>
<comment type="similarity">
    <text evidence="5">Belongs to the class-III pyridoxal-phosphate-dependent aminotransferase family. ArgD subfamily.</text>
</comment>
<dbReference type="NCBIfam" id="NF002985">
    <property type="entry name" value="PRK03715.1"/>
    <property type="match status" value="1"/>
</dbReference>
<feature type="modified residue" description="N6-(pyridoxal phosphate)lysine" evidence="5">
    <location>
        <position position="245"/>
    </location>
</feature>
<feature type="binding site" evidence="5">
    <location>
        <begin position="99"/>
        <end position="100"/>
    </location>
    <ligand>
        <name>pyridoxal 5'-phosphate</name>
        <dbReference type="ChEBI" id="CHEBI:597326"/>
    </ligand>
</feature>
<evidence type="ECO:0000313" key="7">
    <source>
        <dbReference type="Proteomes" id="UP000629025"/>
    </source>
</evidence>
<dbReference type="PROSITE" id="PS00600">
    <property type="entry name" value="AA_TRANSFER_CLASS_3"/>
    <property type="match status" value="1"/>
</dbReference>
<dbReference type="Proteomes" id="UP000629025">
    <property type="component" value="Unassembled WGS sequence"/>
</dbReference>
<dbReference type="EMBL" id="BMIJ01000007">
    <property type="protein sequence ID" value="GGC05612.1"/>
    <property type="molecule type" value="Genomic_DNA"/>
</dbReference>
<comment type="catalytic activity">
    <reaction evidence="5">
        <text>N(2)-acetyl-L-ornithine + 2-oxoglutarate = N-acetyl-L-glutamate 5-semialdehyde + L-glutamate</text>
        <dbReference type="Rhea" id="RHEA:18049"/>
        <dbReference type="ChEBI" id="CHEBI:16810"/>
        <dbReference type="ChEBI" id="CHEBI:29123"/>
        <dbReference type="ChEBI" id="CHEBI:29985"/>
        <dbReference type="ChEBI" id="CHEBI:57805"/>
        <dbReference type="EC" id="2.6.1.11"/>
    </reaction>
</comment>
<keyword evidence="3 5" id="KW-0808">Transferase</keyword>
<dbReference type="PANTHER" id="PTHR11986">
    <property type="entry name" value="AMINOTRANSFERASE CLASS III"/>
    <property type="match status" value="1"/>
</dbReference>
<dbReference type="InterPro" id="IPR015422">
    <property type="entry name" value="PyrdxlP-dep_Trfase_small"/>
</dbReference>
<dbReference type="Gene3D" id="3.40.640.10">
    <property type="entry name" value="Type I PLP-dependent aspartate aminotransferase-like (Major domain)"/>
    <property type="match status" value="1"/>
</dbReference>
<keyword evidence="7" id="KW-1185">Reference proteome</keyword>
<dbReference type="HAMAP" id="MF_01107">
    <property type="entry name" value="ArgD_aminotrans_3"/>
    <property type="match status" value="1"/>
</dbReference>
<keyword evidence="5" id="KW-0055">Arginine biosynthesis</keyword>
<evidence type="ECO:0000256" key="1">
    <source>
        <dbReference type="ARBA" id="ARBA00022576"/>
    </source>
</evidence>
<evidence type="ECO:0000256" key="4">
    <source>
        <dbReference type="ARBA" id="ARBA00022898"/>
    </source>
</evidence>
<feature type="binding site" evidence="5">
    <location>
        <position position="273"/>
    </location>
    <ligand>
        <name>pyridoxal 5'-phosphate</name>
        <dbReference type="ChEBI" id="CHEBI:597326"/>
    </ligand>
</feature>
<organism evidence="6 7">
    <name type="scientific">Marinobacterium zhoushanense</name>
    <dbReference type="NCBI Taxonomy" id="1679163"/>
    <lineage>
        <taxon>Bacteria</taxon>
        <taxon>Pseudomonadati</taxon>
        <taxon>Pseudomonadota</taxon>
        <taxon>Gammaproteobacteria</taxon>
        <taxon>Oceanospirillales</taxon>
        <taxon>Oceanospirillaceae</taxon>
        <taxon>Marinobacterium</taxon>
    </lineage>
</organism>
<evidence type="ECO:0000256" key="3">
    <source>
        <dbReference type="ARBA" id="ARBA00022679"/>
    </source>
</evidence>
<comment type="subcellular location">
    <subcellularLocation>
        <location evidence="5">Cytoplasm</location>
    </subcellularLocation>
</comment>